<organism evidence="13 14">
    <name type="scientific">Rhodovibrio salinarum</name>
    <dbReference type="NCBI Taxonomy" id="1087"/>
    <lineage>
        <taxon>Bacteria</taxon>
        <taxon>Pseudomonadati</taxon>
        <taxon>Pseudomonadota</taxon>
        <taxon>Alphaproteobacteria</taxon>
        <taxon>Rhodospirillales</taxon>
        <taxon>Rhodovibrionaceae</taxon>
        <taxon>Rhodovibrio</taxon>
    </lineage>
</organism>
<keyword evidence="8 11" id="KW-0547">Nucleotide-binding</keyword>
<dbReference type="PANTHER" id="PTHR11055:SF63">
    <property type="entry name" value="ADENYLYL-SULFATE KINASE 1, CHLOROPLASTIC"/>
    <property type="match status" value="1"/>
</dbReference>
<name>A0A934QG36_9PROT</name>
<dbReference type="GO" id="GO:0005524">
    <property type="term" value="F:ATP binding"/>
    <property type="evidence" value="ECO:0007669"/>
    <property type="project" value="UniProtKB-KW"/>
</dbReference>
<dbReference type="GO" id="GO:0000103">
    <property type="term" value="P:sulfate assimilation"/>
    <property type="evidence" value="ECO:0007669"/>
    <property type="project" value="InterPro"/>
</dbReference>
<dbReference type="InterPro" id="IPR027417">
    <property type="entry name" value="P-loop_NTPase"/>
</dbReference>
<dbReference type="SUPFAM" id="SSF52540">
    <property type="entry name" value="P-loop containing nucleoside triphosphate hydrolases"/>
    <property type="match status" value="1"/>
</dbReference>
<dbReference type="AlphaFoldDB" id="A0A934QG36"/>
<comment type="pathway">
    <text evidence="3 11">Sulfur metabolism; hydrogen sulfide biosynthesis; sulfite from sulfate: step 2/3.</text>
</comment>
<proteinExistence type="inferred from homology"/>
<comment type="similarity">
    <text evidence="4 11">Belongs to the APS kinase family.</text>
</comment>
<reference evidence="13" key="1">
    <citation type="submission" date="2017-08" db="EMBL/GenBank/DDBJ databases">
        <authorList>
            <person name="Imhoff J.F."/>
            <person name="Rahn T."/>
            <person name="Kuenzel S."/>
            <person name="Neulinger S.C."/>
        </authorList>
    </citation>
    <scope>NUCLEOTIDE SEQUENCE</scope>
    <source>
        <strain evidence="13">DSM 9154</strain>
    </source>
</reference>
<evidence type="ECO:0000256" key="11">
    <source>
        <dbReference type="RuleBase" id="RU004347"/>
    </source>
</evidence>
<evidence type="ECO:0000256" key="1">
    <source>
        <dbReference type="ARBA" id="ARBA00001823"/>
    </source>
</evidence>
<evidence type="ECO:0000313" key="13">
    <source>
        <dbReference type="EMBL" id="MBK1696002.1"/>
    </source>
</evidence>
<dbReference type="EMBL" id="NRRE01000008">
    <property type="protein sequence ID" value="MBK1696002.1"/>
    <property type="molecule type" value="Genomic_DNA"/>
</dbReference>
<comment type="function">
    <text evidence="2 11">Catalyzes the synthesis of activated sulfate.</text>
</comment>
<keyword evidence="10 11" id="KW-0067">ATP-binding</keyword>
<dbReference type="NCBIfam" id="TIGR00455">
    <property type="entry name" value="apsK"/>
    <property type="match status" value="1"/>
</dbReference>
<dbReference type="Proteomes" id="UP000778970">
    <property type="component" value="Unassembled WGS sequence"/>
</dbReference>
<evidence type="ECO:0000256" key="4">
    <source>
        <dbReference type="ARBA" id="ARBA00007008"/>
    </source>
</evidence>
<dbReference type="InterPro" id="IPR059117">
    <property type="entry name" value="APS_kinase_dom"/>
</dbReference>
<evidence type="ECO:0000313" key="14">
    <source>
        <dbReference type="Proteomes" id="UP000778970"/>
    </source>
</evidence>
<feature type="non-terminal residue" evidence="13">
    <location>
        <position position="1"/>
    </location>
</feature>
<protein>
    <recommendedName>
        <fullName evidence="6 11">Adenylyl-sulfate kinase</fullName>
        <ecNumber evidence="5 11">2.7.1.25</ecNumber>
    </recommendedName>
</protein>
<evidence type="ECO:0000256" key="7">
    <source>
        <dbReference type="ARBA" id="ARBA00022679"/>
    </source>
</evidence>
<comment type="caution">
    <text evidence="13">The sequence shown here is derived from an EMBL/GenBank/DDBJ whole genome shotgun (WGS) entry which is preliminary data.</text>
</comment>
<reference evidence="13" key="2">
    <citation type="journal article" date="2020" name="Microorganisms">
        <title>Osmotic Adaptation and Compatible Solute Biosynthesis of Phototrophic Bacteria as Revealed from Genome Analyses.</title>
        <authorList>
            <person name="Imhoff J.F."/>
            <person name="Rahn T."/>
            <person name="Kunzel S."/>
            <person name="Keller A."/>
            <person name="Neulinger S.C."/>
        </authorList>
    </citation>
    <scope>NUCLEOTIDE SEQUENCE</scope>
    <source>
        <strain evidence="13">DSM 9154</strain>
    </source>
</reference>
<dbReference type="RefSeq" id="WP_200371937.1">
    <property type="nucleotide sequence ID" value="NZ_NRRE01000008.1"/>
</dbReference>
<dbReference type="GO" id="GO:0004020">
    <property type="term" value="F:adenylylsulfate kinase activity"/>
    <property type="evidence" value="ECO:0007669"/>
    <property type="project" value="UniProtKB-EC"/>
</dbReference>
<keyword evidence="7 11" id="KW-0808">Transferase</keyword>
<evidence type="ECO:0000256" key="9">
    <source>
        <dbReference type="ARBA" id="ARBA00022777"/>
    </source>
</evidence>
<evidence type="ECO:0000256" key="3">
    <source>
        <dbReference type="ARBA" id="ARBA00004806"/>
    </source>
</evidence>
<dbReference type="PANTHER" id="PTHR11055">
    <property type="entry name" value="BIFUNCTIONAL 3'-PHOSPHOADENOSINE 5'-PHOSPHOSULFATE SYNTHASE"/>
    <property type="match status" value="1"/>
</dbReference>
<comment type="catalytic activity">
    <reaction evidence="1 11">
        <text>adenosine 5'-phosphosulfate + ATP = 3'-phosphoadenylyl sulfate + ADP + H(+)</text>
        <dbReference type="Rhea" id="RHEA:24152"/>
        <dbReference type="ChEBI" id="CHEBI:15378"/>
        <dbReference type="ChEBI" id="CHEBI:30616"/>
        <dbReference type="ChEBI" id="CHEBI:58243"/>
        <dbReference type="ChEBI" id="CHEBI:58339"/>
        <dbReference type="ChEBI" id="CHEBI:456216"/>
        <dbReference type="EC" id="2.7.1.25"/>
    </reaction>
</comment>
<evidence type="ECO:0000259" key="12">
    <source>
        <dbReference type="Pfam" id="PF01583"/>
    </source>
</evidence>
<dbReference type="Pfam" id="PF01583">
    <property type="entry name" value="APS_kinase"/>
    <property type="match status" value="1"/>
</dbReference>
<feature type="domain" description="APS kinase" evidence="12">
    <location>
        <begin position="2"/>
        <end position="120"/>
    </location>
</feature>
<evidence type="ECO:0000256" key="10">
    <source>
        <dbReference type="ARBA" id="ARBA00022840"/>
    </source>
</evidence>
<gene>
    <name evidence="13" type="primary">cysC</name>
    <name evidence="13" type="ORF">CKO21_01925</name>
</gene>
<evidence type="ECO:0000256" key="8">
    <source>
        <dbReference type="ARBA" id="ARBA00022741"/>
    </source>
</evidence>
<evidence type="ECO:0000256" key="6">
    <source>
        <dbReference type="ARBA" id="ARBA00018163"/>
    </source>
</evidence>
<dbReference type="Gene3D" id="3.40.50.300">
    <property type="entry name" value="P-loop containing nucleotide triphosphate hydrolases"/>
    <property type="match status" value="1"/>
</dbReference>
<dbReference type="CDD" id="cd02027">
    <property type="entry name" value="APSK"/>
    <property type="match status" value="1"/>
</dbReference>
<sequence length="144" mass="16162">KHTMMLDGDNVRHGLNRDLGFTDEDRVENIRRVAEVSRLLTEAGLITLVSFISPFRSERRMAREMLPEGEFLEVFVDAPLDVCEQRDPKGLYKKARAGEIPNFTGIGSSYEPPEAPELHLRSDQASPEALAQQVIALLEARGML</sequence>
<dbReference type="EC" id="2.7.1.25" evidence="5 11"/>
<dbReference type="NCBIfam" id="NF003013">
    <property type="entry name" value="PRK03846.1"/>
    <property type="match status" value="1"/>
</dbReference>
<keyword evidence="9 11" id="KW-0418">Kinase</keyword>
<evidence type="ECO:0000256" key="5">
    <source>
        <dbReference type="ARBA" id="ARBA00012121"/>
    </source>
</evidence>
<keyword evidence="14" id="KW-1185">Reference proteome</keyword>
<evidence type="ECO:0000256" key="2">
    <source>
        <dbReference type="ARBA" id="ARBA00002632"/>
    </source>
</evidence>
<dbReference type="InterPro" id="IPR002891">
    <property type="entry name" value="APS"/>
</dbReference>
<accession>A0A934QG36</accession>